<dbReference type="EMBL" id="DF977450">
    <property type="protein sequence ID" value="GAW25366.1"/>
    <property type="molecule type" value="Genomic_DNA"/>
</dbReference>
<dbReference type="GO" id="GO:0031177">
    <property type="term" value="F:phosphopantetheine binding"/>
    <property type="evidence" value="ECO:0007669"/>
    <property type="project" value="InterPro"/>
</dbReference>
<evidence type="ECO:0000256" key="1">
    <source>
        <dbReference type="ARBA" id="ARBA00022450"/>
    </source>
</evidence>
<dbReference type="InterPro" id="IPR050091">
    <property type="entry name" value="PKS_NRPS_Biosynth_Enz"/>
</dbReference>
<name>A0A1S8A5I9_ROSNE</name>
<dbReference type="SUPFAM" id="SSF52777">
    <property type="entry name" value="CoA-dependent acyltransferases"/>
    <property type="match status" value="2"/>
</dbReference>
<keyword evidence="4" id="KW-0560">Oxidoreductase</keyword>
<proteinExistence type="predicted"/>
<protein>
    <submittedName>
        <fullName evidence="6">Putative acyl transferase acyl hydrolase lysophospholipase</fullName>
    </submittedName>
</protein>
<organism evidence="6">
    <name type="scientific">Rosellinia necatrix</name>
    <name type="common">White root-rot fungus</name>
    <dbReference type="NCBI Taxonomy" id="77044"/>
    <lineage>
        <taxon>Eukaryota</taxon>
        <taxon>Fungi</taxon>
        <taxon>Dikarya</taxon>
        <taxon>Ascomycota</taxon>
        <taxon>Pezizomycotina</taxon>
        <taxon>Sordariomycetes</taxon>
        <taxon>Xylariomycetidae</taxon>
        <taxon>Xylariales</taxon>
        <taxon>Xylariaceae</taxon>
        <taxon>Rosellinia</taxon>
    </lineage>
</organism>
<dbReference type="InterPro" id="IPR020806">
    <property type="entry name" value="PKS_PP-bd"/>
</dbReference>
<evidence type="ECO:0000256" key="3">
    <source>
        <dbReference type="ARBA" id="ARBA00022679"/>
    </source>
</evidence>
<dbReference type="InterPro" id="IPR036736">
    <property type="entry name" value="ACP-like_sf"/>
</dbReference>
<dbReference type="Gene3D" id="3.30.559.30">
    <property type="entry name" value="Nonribosomal peptide synthetase, condensation domain"/>
    <property type="match status" value="1"/>
</dbReference>
<dbReference type="PANTHER" id="PTHR43775">
    <property type="entry name" value="FATTY ACID SYNTHASE"/>
    <property type="match status" value="1"/>
</dbReference>
<dbReference type="InterPro" id="IPR013968">
    <property type="entry name" value="PKS_KR"/>
</dbReference>
<evidence type="ECO:0000256" key="4">
    <source>
        <dbReference type="ARBA" id="ARBA00023002"/>
    </source>
</evidence>
<dbReference type="GO" id="GO:0016787">
    <property type="term" value="F:hydrolase activity"/>
    <property type="evidence" value="ECO:0007669"/>
    <property type="project" value="UniProtKB-KW"/>
</dbReference>
<keyword evidence="3 6" id="KW-0808">Transferase</keyword>
<dbReference type="InterPro" id="IPR023213">
    <property type="entry name" value="CAT-like_dom_sf"/>
</dbReference>
<dbReference type="Pfam" id="PF00550">
    <property type="entry name" value="PP-binding"/>
    <property type="match status" value="1"/>
</dbReference>
<keyword evidence="7" id="KW-1185">Reference proteome</keyword>
<dbReference type="GO" id="GO:0004312">
    <property type="term" value="F:fatty acid synthase activity"/>
    <property type="evidence" value="ECO:0007669"/>
    <property type="project" value="TreeGrafter"/>
</dbReference>
<dbReference type="SUPFAM" id="SSF47336">
    <property type="entry name" value="ACP-like"/>
    <property type="match status" value="1"/>
</dbReference>
<keyword evidence="2" id="KW-0597">Phosphoprotein</keyword>
<dbReference type="SMART" id="SM00822">
    <property type="entry name" value="PKS_KR"/>
    <property type="match status" value="1"/>
</dbReference>
<dbReference type="CDD" id="cd19532">
    <property type="entry name" value="C_PKS-NRPS"/>
    <property type="match status" value="1"/>
</dbReference>
<reference evidence="6" key="1">
    <citation type="submission" date="2016-03" db="EMBL/GenBank/DDBJ databases">
        <title>Draft genome sequence of Rosellinia necatrix.</title>
        <authorList>
            <person name="Kanematsu S."/>
        </authorList>
    </citation>
    <scope>NUCLEOTIDE SEQUENCE [LARGE SCALE GENOMIC DNA]</scope>
    <source>
        <strain evidence="6">W97</strain>
    </source>
</reference>
<dbReference type="STRING" id="77044.A0A1S8A5I9"/>
<dbReference type="Gene3D" id="1.10.1200.10">
    <property type="entry name" value="ACP-like"/>
    <property type="match status" value="1"/>
</dbReference>
<dbReference type="InterPro" id="IPR036291">
    <property type="entry name" value="NAD(P)-bd_dom_sf"/>
</dbReference>
<dbReference type="GO" id="GO:0044550">
    <property type="term" value="P:secondary metabolite biosynthetic process"/>
    <property type="evidence" value="ECO:0007669"/>
    <property type="project" value="TreeGrafter"/>
</dbReference>
<dbReference type="OrthoDB" id="4779352at2759"/>
<keyword evidence="6" id="KW-0378">Hydrolase</keyword>
<dbReference type="Gene3D" id="3.30.559.10">
    <property type="entry name" value="Chloramphenicol acetyltransferase-like domain"/>
    <property type="match status" value="1"/>
</dbReference>
<dbReference type="Pfam" id="PF08659">
    <property type="entry name" value="KR"/>
    <property type="match status" value="1"/>
</dbReference>
<evidence type="ECO:0000259" key="5">
    <source>
        <dbReference type="PROSITE" id="PS50075"/>
    </source>
</evidence>
<dbReference type="PANTHER" id="PTHR43775:SF20">
    <property type="entry name" value="HYBRID PKS-NRPS SYNTHETASE APDA"/>
    <property type="match status" value="1"/>
</dbReference>
<dbReference type="GO" id="GO:0016491">
    <property type="term" value="F:oxidoreductase activity"/>
    <property type="evidence" value="ECO:0007669"/>
    <property type="project" value="UniProtKB-KW"/>
</dbReference>
<evidence type="ECO:0000313" key="6">
    <source>
        <dbReference type="EMBL" id="GAW25366.1"/>
    </source>
</evidence>
<dbReference type="Pfam" id="PF00668">
    <property type="entry name" value="Condensation"/>
    <property type="match status" value="1"/>
</dbReference>
<dbReference type="PROSITE" id="PS50075">
    <property type="entry name" value="CARRIER"/>
    <property type="match status" value="1"/>
</dbReference>
<dbReference type="Gene3D" id="3.40.50.720">
    <property type="entry name" value="NAD(P)-binding Rossmann-like Domain"/>
    <property type="match status" value="1"/>
</dbReference>
<dbReference type="GO" id="GO:0006633">
    <property type="term" value="P:fatty acid biosynthetic process"/>
    <property type="evidence" value="ECO:0007669"/>
    <property type="project" value="TreeGrafter"/>
</dbReference>
<dbReference type="SMART" id="SM00823">
    <property type="entry name" value="PKS_PP"/>
    <property type="match status" value="1"/>
</dbReference>
<dbReference type="OMA" id="HECSHRL"/>
<feature type="domain" description="Carrier" evidence="5">
    <location>
        <begin position="207"/>
        <end position="285"/>
    </location>
</feature>
<evidence type="ECO:0000313" key="7">
    <source>
        <dbReference type="Proteomes" id="UP000054516"/>
    </source>
</evidence>
<dbReference type="Proteomes" id="UP000054516">
    <property type="component" value="Unassembled WGS sequence"/>
</dbReference>
<keyword evidence="1" id="KW-0596">Phosphopantetheine</keyword>
<evidence type="ECO:0000256" key="2">
    <source>
        <dbReference type="ARBA" id="ARBA00022553"/>
    </source>
</evidence>
<sequence length="761" mass="84139">MPPIAGVAQGAMVLRDAVLPDLSYSQLRETLAPKVDGSLHLDELFSDNRLEFFIFFSSLAYVAGNPGQSAYSAANAFMASLAARRRKRGLVASVINMGGIVGEGYISRQLALGKQSALIKAGFDFQSEQAFHELFSEAVLAGRLGSEDSLEISSGLRVGEVRGVSFANNPIFQHQVFKTKTDPTIRGIRPRHNDVMKALHNARTDEEALDIIKDGVLTKFEAVLRVKLERSSGMHLSPDQLGIDSLVAVEFQSWLAKDLGVDLSVMKILNFISIGDLIRAVKDTLAPDKIPKLNLVVDGSENEASEHAQAHGTDPSFNEGTIAIIGSPSALDSSEADIVTPLSEPEILVDGSTPPTVILENPSLSTISNESFLRISSNMKFERSAPMSFAQTRFWFLKFAVENQAAFNVTTVVQLCGSLDYARFSRALVAVGQRHEAVRTAFYVDDATKEPMQGVLPHSRLHLEREIAAGNDQVEDAIQEMRRHHFDLSAGQSVRLKLVTLPKDRHVLILGYHHIALDGIGNQIFFSDLESAYNGTLDTAGADILQYPDYTLKQLQHFKRGDWQEDLQYWLDRFAVLPPSLPLMSLSRKPTRPETTQYASNSIKLHLDAITKAQVHECSHRLGVLPFHFYLTVFGVLLARQTDFRSDDICVGIADSNRKDVSILRSLGLFLNLLPIHFRQRREHSFVDLLRDVKHTTDAAFAHSRIPIDVLLSKLNVPRSRSHSPLFQAFFNYQQFKSGAQTLCGCKASGELVSGGETGYD</sequence>
<dbReference type="AlphaFoldDB" id="A0A1S8A5I9"/>
<gene>
    <name evidence="6" type="ORF">SAMD00023353_0501660</name>
</gene>
<dbReference type="SUPFAM" id="SSF51735">
    <property type="entry name" value="NAD(P)-binding Rossmann-fold domains"/>
    <property type="match status" value="1"/>
</dbReference>
<dbReference type="InterPro" id="IPR001242">
    <property type="entry name" value="Condensation_dom"/>
</dbReference>
<dbReference type="InterPro" id="IPR057326">
    <property type="entry name" value="KR_dom"/>
</dbReference>
<accession>A0A1S8A5I9</accession>
<dbReference type="InterPro" id="IPR009081">
    <property type="entry name" value="PP-bd_ACP"/>
</dbReference>